<organism evidence="1 2">
    <name type="scientific">Hypocrea virens (strain Gv29-8 / FGSC 10586)</name>
    <name type="common">Gliocladium virens</name>
    <name type="synonym">Trichoderma virens</name>
    <dbReference type="NCBI Taxonomy" id="413071"/>
    <lineage>
        <taxon>Eukaryota</taxon>
        <taxon>Fungi</taxon>
        <taxon>Dikarya</taxon>
        <taxon>Ascomycota</taxon>
        <taxon>Pezizomycotina</taxon>
        <taxon>Sordariomycetes</taxon>
        <taxon>Hypocreomycetidae</taxon>
        <taxon>Hypocreales</taxon>
        <taxon>Hypocreaceae</taxon>
        <taxon>Trichoderma</taxon>
    </lineage>
</organism>
<dbReference type="AlphaFoldDB" id="G9N358"/>
<dbReference type="HOGENOM" id="CLU_1627302_0_0_1"/>
<proteinExistence type="predicted"/>
<evidence type="ECO:0000313" key="1">
    <source>
        <dbReference type="EMBL" id="EHK18742.1"/>
    </source>
</evidence>
<accession>G9N358</accession>
<dbReference type="Proteomes" id="UP000007115">
    <property type="component" value="Unassembled WGS sequence"/>
</dbReference>
<sequence>MPRVLRNMDAFVPVRSPGMTYSGTDRDEARLYPLSTLPVSENLVSLGKNRGASPVADKAWHGWVIVCKEWIPARAGLRQGKTKALPMLCSSLMRPSNRGDDGPMERSSADCAVITAAAAAATAAFESAFAADAIPIKTATVQSPDYMRLCSALAPTAGATGIA</sequence>
<keyword evidence="2" id="KW-1185">Reference proteome</keyword>
<dbReference type="VEuPathDB" id="FungiDB:TRIVIDRAFT_66780"/>
<evidence type="ECO:0000313" key="2">
    <source>
        <dbReference type="Proteomes" id="UP000007115"/>
    </source>
</evidence>
<name>G9N358_HYPVG</name>
<comment type="caution">
    <text evidence="1">The sequence shown here is derived from an EMBL/GenBank/DDBJ whole genome shotgun (WGS) entry which is preliminary data.</text>
</comment>
<dbReference type="InParanoid" id="G9N358"/>
<dbReference type="RefSeq" id="XP_013952942.1">
    <property type="nucleotide sequence ID" value="XM_014097467.1"/>
</dbReference>
<dbReference type="EMBL" id="ABDF02000085">
    <property type="protein sequence ID" value="EHK18742.1"/>
    <property type="molecule type" value="Genomic_DNA"/>
</dbReference>
<protein>
    <submittedName>
        <fullName evidence="1">Uncharacterized protein</fullName>
    </submittedName>
</protein>
<gene>
    <name evidence="1" type="ORF">TRIVIDRAFT_66780</name>
</gene>
<reference evidence="1 2" key="1">
    <citation type="journal article" date="2011" name="Genome Biol.">
        <title>Comparative genome sequence analysis underscores mycoparasitism as the ancestral life style of Trichoderma.</title>
        <authorList>
            <person name="Kubicek C.P."/>
            <person name="Herrera-Estrella A."/>
            <person name="Seidl-Seiboth V."/>
            <person name="Martinez D.A."/>
            <person name="Druzhinina I.S."/>
            <person name="Thon M."/>
            <person name="Zeilinger S."/>
            <person name="Casas-Flores S."/>
            <person name="Horwitz B.A."/>
            <person name="Mukherjee P.K."/>
            <person name="Mukherjee M."/>
            <person name="Kredics L."/>
            <person name="Alcaraz L.D."/>
            <person name="Aerts A."/>
            <person name="Antal Z."/>
            <person name="Atanasova L."/>
            <person name="Cervantes-Badillo M.G."/>
            <person name="Challacombe J."/>
            <person name="Chertkov O."/>
            <person name="McCluskey K."/>
            <person name="Coulpier F."/>
            <person name="Deshpande N."/>
            <person name="von Doehren H."/>
            <person name="Ebbole D.J."/>
            <person name="Esquivel-Naranjo E.U."/>
            <person name="Fekete E."/>
            <person name="Flipphi M."/>
            <person name="Glaser F."/>
            <person name="Gomez-Rodriguez E.Y."/>
            <person name="Gruber S."/>
            <person name="Han C."/>
            <person name="Henrissat B."/>
            <person name="Hermosa R."/>
            <person name="Hernandez-Onate M."/>
            <person name="Karaffa L."/>
            <person name="Kosti I."/>
            <person name="Le Crom S."/>
            <person name="Lindquist E."/>
            <person name="Lucas S."/>
            <person name="Luebeck M."/>
            <person name="Luebeck P.S."/>
            <person name="Margeot A."/>
            <person name="Metz B."/>
            <person name="Misra M."/>
            <person name="Nevalainen H."/>
            <person name="Omann M."/>
            <person name="Packer N."/>
            <person name="Perrone G."/>
            <person name="Uresti-Rivera E.E."/>
            <person name="Salamov A."/>
            <person name="Schmoll M."/>
            <person name="Seiboth B."/>
            <person name="Shapiro H."/>
            <person name="Sukno S."/>
            <person name="Tamayo-Ramos J.A."/>
            <person name="Tisch D."/>
            <person name="Wiest A."/>
            <person name="Wilkinson H.H."/>
            <person name="Zhang M."/>
            <person name="Coutinho P.M."/>
            <person name="Kenerley C.M."/>
            <person name="Monte E."/>
            <person name="Baker S.E."/>
            <person name="Grigoriev I.V."/>
        </authorList>
    </citation>
    <scope>NUCLEOTIDE SEQUENCE [LARGE SCALE GENOMIC DNA]</scope>
    <source>
        <strain evidence="2">Gv29-8 / FGSC 10586</strain>
    </source>
</reference>
<dbReference type="GeneID" id="25796875"/>